<dbReference type="AlphaFoldDB" id="A0A6I3XMN5"/>
<evidence type="ECO:0000313" key="3">
    <source>
        <dbReference type="Proteomes" id="UP000431684"/>
    </source>
</evidence>
<organism evidence="2 3">
    <name type="scientific">Pseudoduganella dura</name>
    <dbReference type="NCBI Taxonomy" id="321982"/>
    <lineage>
        <taxon>Bacteria</taxon>
        <taxon>Pseudomonadati</taxon>
        <taxon>Pseudomonadota</taxon>
        <taxon>Betaproteobacteria</taxon>
        <taxon>Burkholderiales</taxon>
        <taxon>Oxalobacteraceae</taxon>
        <taxon>Telluria group</taxon>
        <taxon>Pseudoduganella</taxon>
    </lineage>
</organism>
<dbReference type="Pfam" id="PF17263">
    <property type="entry name" value="DUF5329"/>
    <property type="match status" value="1"/>
</dbReference>
<accession>A0A6I3XMN5</accession>
<keyword evidence="1" id="KW-0732">Signal</keyword>
<evidence type="ECO:0000256" key="1">
    <source>
        <dbReference type="SAM" id="SignalP"/>
    </source>
</evidence>
<name>A0A6I3XMN5_9BURK</name>
<dbReference type="Proteomes" id="UP000431684">
    <property type="component" value="Unassembled WGS sequence"/>
</dbReference>
<sequence length="124" mass="13043">MKRTLSTILFSLACGLSAAAPAPAPVRAEIDALLARLQASGCQFNRNGTWHSAADARNHLLRKLDYLEDKGKVQSTEQFIALAASGSSSSGKPYKVRCGAQVEAVDSAAWLGSELAAIRAGKRG</sequence>
<protein>
    <recommendedName>
        <fullName evidence="4">DUF5329 domain-containing protein</fullName>
    </recommendedName>
</protein>
<dbReference type="InterPro" id="IPR035242">
    <property type="entry name" value="DUF5329"/>
</dbReference>
<dbReference type="OrthoDB" id="344871at2"/>
<evidence type="ECO:0008006" key="4">
    <source>
        <dbReference type="Google" id="ProtNLM"/>
    </source>
</evidence>
<comment type="caution">
    <text evidence="2">The sequence shown here is derived from an EMBL/GenBank/DDBJ whole genome shotgun (WGS) entry which is preliminary data.</text>
</comment>
<reference evidence="2 3" key="1">
    <citation type="submission" date="2019-11" db="EMBL/GenBank/DDBJ databases">
        <title>Draft Genome Sequences of Six Type Strains of the Genus Massilia.</title>
        <authorList>
            <person name="Miess H."/>
            <person name="Frediansyah A."/>
            <person name="Goeker M."/>
            <person name="Gross H."/>
        </authorList>
    </citation>
    <scope>NUCLEOTIDE SEQUENCE [LARGE SCALE GENOMIC DNA]</scope>
    <source>
        <strain evidence="2 3">DSM 17513</strain>
    </source>
</reference>
<feature type="signal peptide" evidence="1">
    <location>
        <begin position="1"/>
        <end position="19"/>
    </location>
</feature>
<gene>
    <name evidence="2" type="ORF">GJV26_21190</name>
</gene>
<evidence type="ECO:0000313" key="2">
    <source>
        <dbReference type="EMBL" id="MUI14961.1"/>
    </source>
</evidence>
<proteinExistence type="predicted"/>
<feature type="chain" id="PRO_5026257807" description="DUF5329 domain-containing protein" evidence="1">
    <location>
        <begin position="20"/>
        <end position="124"/>
    </location>
</feature>
<keyword evidence="3" id="KW-1185">Reference proteome</keyword>
<dbReference type="RefSeq" id="WP_155710707.1">
    <property type="nucleotide sequence ID" value="NZ_BMWU01000024.1"/>
</dbReference>
<dbReference type="EMBL" id="WNWM01000002">
    <property type="protein sequence ID" value="MUI14961.1"/>
    <property type="molecule type" value="Genomic_DNA"/>
</dbReference>